<protein>
    <submittedName>
        <fullName evidence="1">Uncharacterized protein</fullName>
    </submittedName>
</protein>
<reference evidence="1 2" key="1">
    <citation type="submission" date="2016-11" db="EMBL/GenBank/DDBJ databases">
        <title>Simultaneous identification of Haemophilus influenzae and Haemophilus haemolyticus using TaqMan real-time PCR.</title>
        <authorList>
            <person name="Price E.P."/>
            <person name="Sarovich D.S."/>
            <person name="Harris T.M."/>
            <person name="Spargo J.C."/>
            <person name="Nosworthy E."/>
            <person name="Beissbarth J."/>
            <person name="Chang A.B."/>
            <person name="Smith-Vaughan H.C."/>
        </authorList>
    </citation>
    <scope>NUCLEOTIDE SEQUENCE [LARGE SCALE GENOMIC DNA]</scope>
    <source>
        <strain evidence="1 2">60884 B Hi-2</strain>
    </source>
</reference>
<organism evidence="1 2">
    <name type="scientific">Haemophilus parainfluenzae</name>
    <dbReference type="NCBI Taxonomy" id="729"/>
    <lineage>
        <taxon>Bacteria</taxon>
        <taxon>Pseudomonadati</taxon>
        <taxon>Pseudomonadota</taxon>
        <taxon>Gammaproteobacteria</taxon>
        <taxon>Pasteurellales</taxon>
        <taxon>Pasteurellaceae</taxon>
        <taxon>Haemophilus</taxon>
    </lineage>
</organism>
<comment type="caution">
    <text evidence="1">The sequence shown here is derived from an EMBL/GenBank/DDBJ whole genome shotgun (WGS) entry which is preliminary data.</text>
</comment>
<dbReference type="EMBL" id="MPJJ01000010">
    <property type="protein sequence ID" value="OLV26059.1"/>
    <property type="molecule type" value="Genomic_DNA"/>
</dbReference>
<gene>
    <name evidence="1" type="ORF">BSO15_08485</name>
</gene>
<accession>A0AB36IL41</accession>
<evidence type="ECO:0000313" key="2">
    <source>
        <dbReference type="Proteomes" id="UP000242412"/>
    </source>
</evidence>
<proteinExistence type="predicted"/>
<sequence length="61" mass="7042">MRGMFSKKKGIEKIFLKSAVDVEIVLFARIYLNLFVNLKDKRSFCLNSAGTTYFYVKNLAT</sequence>
<dbReference type="AlphaFoldDB" id="A0AB36IL41"/>
<dbReference type="Proteomes" id="UP000242412">
    <property type="component" value="Unassembled WGS sequence"/>
</dbReference>
<name>A0AB36IL41_HAEPA</name>
<evidence type="ECO:0000313" key="1">
    <source>
        <dbReference type="EMBL" id="OLV26059.1"/>
    </source>
</evidence>